<dbReference type="Pfam" id="PF00059">
    <property type="entry name" value="Lectin_C"/>
    <property type="match status" value="1"/>
</dbReference>
<dbReference type="InterPro" id="IPR016187">
    <property type="entry name" value="CTDL_fold"/>
</dbReference>
<dbReference type="InterPro" id="IPR050828">
    <property type="entry name" value="C-type_lectin/matrix_domain"/>
</dbReference>
<sequence>MCYSVYSVSNDNMLKNIFTIYCTIMVINWLGQVRLVCTELKLSFFHKREDTLAVSQSTVTTVQARSVLDCALTCLSTNCTSFSFDDQQDTCDIGNITVSNVATSPLTNMYISCNANDGFKLLIKGSVIACVYLSNNQVDYISARENCKAMSSHLLTVKTLDKLQMLQDNYKSIKQIWIGLNDIEVENVFRWEDDNSVCDTTCRPMVFESGRY</sequence>
<gene>
    <name evidence="5" type="primary">LOC106050492</name>
</gene>
<dbReference type="PROSITE" id="PS50041">
    <property type="entry name" value="C_TYPE_LECTIN_2"/>
    <property type="match status" value="1"/>
</dbReference>
<organism evidence="4 5">
    <name type="scientific">Biomphalaria glabrata</name>
    <name type="common">Bloodfluke planorb</name>
    <name type="synonym">Freshwater snail</name>
    <dbReference type="NCBI Taxonomy" id="6526"/>
    <lineage>
        <taxon>Eukaryota</taxon>
        <taxon>Metazoa</taxon>
        <taxon>Spiralia</taxon>
        <taxon>Lophotrochozoa</taxon>
        <taxon>Mollusca</taxon>
        <taxon>Gastropoda</taxon>
        <taxon>Heterobranchia</taxon>
        <taxon>Euthyneura</taxon>
        <taxon>Panpulmonata</taxon>
        <taxon>Hygrophila</taxon>
        <taxon>Lymnaeoidea</taxon>
        <taxon>Planorbidae</taxon>
        <taxon>Biomphalaria</taxon>
    </lineage>
</organism>
<dbReference type="Gene3D" id="3.10.100.10">
    <property type="entry name" value="Mannose-Binding Protein A, subunit A"/>
    <property type="match status" value="1"/>
</dbReference>
<dbReference type="PROSITE" id="PS50948">
    <property type="entry name" value="PAN"/>
    <property type="match status" value="1"/>
</dbReference>
<dbReference type="RefSeq" id="XP_055873587.1">
    <property type="nucleotide sequence ID" value="XM_056017612.1"/>
</dbReference>
<reference evidence="5" key="1">
    <citation type="submission" date="2025-08" db="UniProtKB">
        <authorList>
            <consortium name="RefSeq"/>
        </authorList>
    </citation>
    <scope>IDENTIFICATION</scope>
</reference>
<dbReference type="OrthoDB" id="10265275at2759"/>
<evidence type="ECO:0000259" key="3">
    <source>
        <dbReference type="PROSITE" id="PS50948"/>
    </source>
</evidence>
<protein>
    <submittedName>
        <fullName evidence="5">Uncharacterized protein LOC106050492</fullName>
    </submittedName>
</protein>
<dbReference type="InterPro" id="IPR001304">
    <property type="entry name" value="C-type_lectin-like"/>
</dbReference>
<dbReference type="PANTHER" id="PTHR45710:SF26">
    <property type="entry name" value="RH26557P"/>
    <property type="match status" value="1"/>
</dbReference>
<dbReference type="PANTHER" id="PTHR45710">
    <property type="entry name" value="C-TYPE LECTIN DOMAIN-CONTAINING PROTEIN 180"/>
    <property type="match status" value="1"/>
</dbReference>
<evidence type="ECO:0000256" key="1">
    <source>
        <dbReference type="SAM" id="Phobius"/>
    </source>
</evidence>
<evidence type="ECO:0000259" key="2">
    <source>
        <dbReference type="PROSITE" id="PS50041"/>
    </source>
</evidence>
<keyword evidence="4" id="KW-1185">Reference proteome</keyword>
<dbReference type="SUPFAM" id="SSF56436">
    <property type="entry name" value="C-type lectin-like"/>
    <property type="match status" value="1"/>
</dbReference>
<feature type="domain" description="Apple" evidence="3">
    <location>
        <begin position="37"/>
        <end position="113"/>
    </location>
</feature>
<feature type="domain" description="C-type lectin" evidence="2">
    <location>
        <begin position="130"/>
        <end position="197"/>
    </location>
</feature>
<dbReference type="InterPro" id="IPR016186">
    <property type="entry name" value="C-type_lectin-like/link_sf"/>
</dbReference>
<evidence type="ECO:0000313" key="5">
    <source>
        <dbReference type="RefSeq" id="XP_055873587.1"/>
    </source>
</evidence>
<dbReference type="AlphaFoldDB" id="A0A9W2ZEZ9"/>
<name>A0A9W2ZEZ9_BIOGL</name>
<dbReference type="GeneID" id="106050492"/>
<accession>A0A9W2ZEZ9</accession>
<dbReference type="Proteomes" id="UP001165740">
    <property type="component" value="Chromosome 18"/>
</dbReference>
<feature type="transmembrane region" description="Helical" evidence="1">
    <location>
        <begin position="17"/>
        <end position="37"/>
    </location>
</feature>
<dbReference type="Gene3D" id="3.50.4.10">
    <property type="entry name" value="Hepatocyte Growth Factor"/>
    <property type="match status" value="1"/>
</dbReference>
<proteinExistence type="predicted"/>
<keyword evidence="1" id="KW-0472">Membrane</keyword>
<dbReference type="OMA" id="SADCAWI"/>
<keyword evidence="1" id="KW-1133">Transmembrane helix</keyword>
<evidence type="ECO:0000313" key="4">
    <source>
        <dbReference type="Proteomes" id="UP001165740"/>
    </source>
</evidence>
<dbReference type="CDD" id="cd00037">
    <property type="entry name" value="CLECT"/>
    <property type="match status" value="1"/>
</dbReference>
<dbReference type="InterPro" id="IPR003609">
    <property type="entry name" value="Pan_app"/>
</dbReference>
<keyword evidence="1" id="KW-0812">Transmembrane</keyword>